<sequence length="116" mass="13629">MDPYEIEDTSDWLGSPTELETCRHFLLMAENEIQELTLQLRKAREDVFGLVQMNSQLSDEKSKLSRELKETLAHISRLNSDASELNRALGSLKEIKAQRDRLLWEHQERFRQSLNE</sequence>
<keyword evidence="1" id="KW-0175">Coiled coil</keyword>
<organism evidence="2 3">
    <name type="scientific">Pseudomonas fungipugnans</name>
    <dbReference type="NCBI Taxonomy" id="3024217"/>
    <lineage>
        <taxon>Bacteria</taxon>
        <taxon>Pseudomonadati</taxon>
        <taxon>Pseudomonadota</taxon>
        <taxon>Gammaproteobacteria</taxon>
        <taxon>Pseudomonadales</taxon>
        <taxon>Pseudomonadaceae</taxon>
        <taxon>Pseudomonas</taxon>
    </lineage>
</organism>
<accession>A0ABT6QGP2</accession>
<comment type="caution">
    <text evidence="2">The sequence shown here is derived from an EMBL/GenBank/DDBJ whole genome shotgun (WGS) entry which is preliminary data.</text>
</comment>
<reference evidence="2 3" key="1">
    <citation type="submission" date="2023-02" db="EMBL/GenBank/DDBJ databases">
        <title>Pseudomonas chrutzelriedensis sp. nov., a potently antifungal strain isolated from moss.</title>
        <authorList>
            <person name="Schnyder A."/>
            <person name="Kalawong R."/>
            <person name="Eberl L."/>
            <person name="Agnoli K."/>
        </authorList>
    </citation>
    <scope>NUCLEOTIDE SEQUENCE [LARGE SCALE GENOMIC DNA]</scope>
    <source>
        <strain evidence="2 3">681</strain>
    </source>
</reference>
<evidence type="ECO:0000313" key="2">
    <source>
        <dbReference type="EMBL" id="MDI2590047.1"/>
    </source>
</evidence>
<gene>
    <name evidence="2" type="ORF">POF45_01190</name>
</gene>
<evidence type="ECO:0000313" key="3">
    <source>
        <dbReference type="Proteomes" id="UP001159100"/>
    </source>
</evidence>
<dbReference type="EMBL" id="JARBWL010000001">
    <property type="protein sequence ID" value="MDI2590047.1"/>
    <property type="molecule type" value="Genomic_DNA"/>
</dbReference>
<name>A0ABT6QGP2_9PSED</name>
<protein>
    <submittedName>
        <fullName evidence="2">Uncharacterized protein</fullName>
    </submittedName>
</protein>
<evidence type="ECO:0000256" key="1">
    <source>
        <dbReference type="SAM" id="Coils"/>
    </source>
</evidence>
<dbReference type="RefSeq" id="WP_282314826.1">
    <property type="nucleotide sequence ID" value="NZ_JARBWL010000001.1"/>
</dbReference>
<dbReference type="Proteomes" id="UP001159100">
    <property type="component" value="Unassembled WGS sequence"/>
</dbReference>
<keyword evidence="3" id="KW-1185">Reference proteome</keyword>
<feature type="coiled-coil region" evidence="1">
    <location>
        <begin position="26"/>
        <end position="95"/>
    </location>
</feature>
<proteinExistence type="predicted"/>